<dbReference type="Proteomes" id="UP000235371">
    <property type="component" value="Unassembled WGS sequence"/>
</dbReference>
<feature type="chain" id="PRO_5014380200" description="Apple domain-containing protein" evidence="1">
    <location>
        <begin position="21"/>
        <end position="205"/>
    </location>
</feature>
<dbReference type="RefSeq" id="XP_024741133.1">
    <property type="nucleotide sequence ID" value="XM_024874119.1"/>
</dbReference>
<keyword evidence="1" id="KW-0732">Signal</keyword>
<keyword evidence="3" id="KW-1185">Reference proteome</keyword>
<organism evidence="2 3">
    <name type="scientific">Hyaloscypha bicolor E</name>
    <dbReference type="NCBI Taxonomy" id="1095630"/>
    <lineage>
        <taxon>Eukaryota</taxon>
        <taxon>Fungi</taxon>
        <taxon>Dikarya</taxon>
        <taxon>Ascomycota</taxon>
        <taxon>Pezizomycotina</taxon>
        <taxon>Leotiomycetes</taxon>
        <taxon>Helotiales</taxon>
        <taxon>Hyaloscyphaceae</taxon>
        <taxon>Hyaloscypha</taxon>
        <taxon>Hyaloscypha bicolor</taxon>
    </lineage>
</organism>
<dbReference type="OrthoDB" id="3899536at2759"/>
<reference evidence="2 3" key="1">
    <citation type="submission" date="2016-04" db="EMBL/GenBank/DDBJ databases">
        <title>A degradative enzymes factory behind the ericoid mycorrhizal symbiosis.</title>
        <authorList>
            <consortium name="DOE Joint Genome Institute"/>
            <person name="Martino E."/>
            <person name="Morin E."/>
            <person name="Grelet G."/>
            <person name="Kuo A."/>
            <person name="Kohler A."/>
            <person name="Daghino S."/>
            <person name="Barry K."/>
            <person name="Choi C."/>
            <person name="Cichocki N."/>
            <person name="Clum A."/>
            <person name="Copeland A."/>
            <person name="Hainaut M."/>
            <person name="Haridas S."/>
            <person name="Labutti K."/>
            <person name="Lindquist E."/>
            <person name="Lipzen A."/>
            <person name="Khouja H.-R."/>
            <person name="Murat C."/>
            <person name="Ohm R."/>
            <person name="Olson A."/>
            <person name="Spatafora J."/>
            <person name="Veneault-Fourrey C."/>
            <person name="Henrissat B."/>
            <person name="Grigoriev I."/>
            <person name="Martin F."/>
            <person name="Perotto S."/>
        </authorList>
    </citation>
    <scope>NUCLEOTIDE SEQUENCE [LARGE SCALE GENOMIC DNA]</scope>
    <source>
        <strain evidence="2 3">E</strain>
    </source>
</reference>
<evidence type="ECO:0000313" key="2">
    <source>
        <dbReference type="EMBL" id="PMD64229.1"/>
    </source>
</evidence>
<proteinExistence type="predicted"/>
<dbReference type="InParanoid" id="A0A2J6TMI7"/>
<dbReference type="AlphaFoldDB" id="A0A2J6TMI7"/>
<name>A0A2J6TMI7_9HELO</name>
<accession>A0A2J6TMI7</accession>
<feature type="signal peptide" evidence="1">
    <location>
        <begin position="1"/>
        <end position="20"/>
    </location>
</feature>
<evidence type="ECO:0000313" key="3">
    <source>
        <dbReference type="Proteomes" id="UP000235371"/>
    </source>
</evidence>
<evidence type="ECO:0008006" key="4">
    <source>
        <dbReference type="Google" id="ProtNLM"/>
    </source>
</evidence>
<dbReference type="GeneID" id="36582199"/>
<protein>
    <recommendedName>
        <fullName evidence="4">Apple domain-containing protein</fullName>
    </recommendedName>
</protein>
<gene>
    <name evidence="2" type="ORF">K444DRAFT_521301</name>
</gene>
<dbReference type="EMBL" id="KZ613769">
    <property type="protein sequence ID" value="PMD64229.1"/>
    <property type="molecule type" value="Genomic_DNA"/>
</dbReference>
<evidence type="ECO:0000256" key="1">
    <source>
        <dbReference type="SAM" id="SignalP"/>
    </source>
</evidence>
<sequence>MYFQTTTVLSALILSSTVLGATLKGLRVRDQDDDSNSDINMFPSGDQYNDYAICKGKITKNQFPNLQAPSNDGGCVRYFPGIDITGVVTEVDLFFRDGIHNACDCAARCLEAPESCTNWVFKHAFKQGDDGKRSCTLYSSPNLPTNVTLQYDLGGSTGFQTLSPGNNPQKGCDAPLTFLDMANTQVDKYGVSGFAVRDTQGRQYC</sequence>